<keyword evidence="1" id="KW-0732">Signal</keyword>
<dbReference type="Proteomes" id="UP000580250">
    <property type="component" value="Unassembled WGS sequence"/>
</dbReference>
<gene>
    <name evidence="2" type="ORF">MENT_LOCUS47213</name>
</gene>
<evidence type="ECO:0000313" key="2">
    <source>
        <dbReference type="EMBL" id="CAD2194217.1"/>
    </source>
</evidence>
<protein>
    <submittedName>
        <fullName evidence="2">Uncharacterized protein</fullName>
    </submittedName>
</protein>
<evidence type="ECO:0000256" key="1">
    <source>
        <dbReference type="SAM" id="SignalP"/>
    </source>
</evidence>
<dbReference type="EMBL" id="CAJEWN010001094">
    <property type="protein sequence ID" value="CAD2194217.1"/>
    <property type="molecule type" value="Genomic_DNA"/>
</dbReference>
<dbReference type="AlphaFoldDB" id="A0A6V7X5E9"/>
<reference evidence="2 3" key="1">
    <citation type="submission" date="2020-08" db="EMBL/GenBank/DDBJ databases">
        <authorList>
            <person name="Koutsovoulos G."/>
            <person name="Danchin GJ E."/>
        </authorList>
    </citation>
    <scope>NUCLEOTIDE SEQUENCE [LARGE SCALE GENOMIC DNA]</scope>
</reference>
<evidence type="ECO:0000313" key="3">
    <source>
        <dbReference type="Proteomes" id="UP000580250"/>
    </source>
</evidence>
<feature type="chain" id="PRO_5027928198" evidence="1">
    <location>
        <begin position="23"/>
        <end position="86"/>
    </location>
</feature>
<name>A0A6V7X5E9_MELEN</name>
<sequence length="86" mass="9303">MSSIKFNLFLFSTLLLFHLINSDCPKSGGTCTPNKKCCRGFDCKNGKCCVNVNGYCSGENDTCCDKTKKCSRVGHASFQCMKGGGL</sequence>
<accession>A0A6V7X5E9</accession>
<proteinExistence type="predicted"/>
<comment type="caution">
    <text evidence="2">The sequence shown here is derived from an EMBL/GenBank/DDBJ whole genome shotgun (WGS) entry which is preliminary data.</text>
</comment>
<feature type="signal peptide" evidence="1">
    <location>
        <begin position="1"/>
        <end position="22"/>
    </location>
</feature>
<organism evidence="2 3">
    <name type="scientific">Meloidogyne enterolobii</name>
    <name type="common">Root-knot nematode worm</name>
    <name type="synonym">Meloidogyne mayaguensis</name>
    <dbReference type="NCBI Taxonomy" id="390850"/>
    <lineage>
        <taxon>Eukaryota</taxon>
        <taxon>Metazoa</taxon>
        <taxon>Ecdysozoa</taxon>
        <taxon>Nematoda</taxon>
        <taxon>Chromadorea</taxon>
        <taxon>Rhabditida</taxon>
        <taxon>Tylenchina</taxon>
        <taxon>Tylenchomorpha</taxon>
        <taxon>Tylenchoidea</taxon>
        <taxon>Meloidogynidae</taxon>
        <taxon>Meloidogyninae</taxon>
        <taxon>Meloidogyne</taxon>
    </lineage>
</organism>